<evidence type="ECO:0000313" key="7">
    <source>
        <dbReference type="EMBL" id="TVM36531.1"/>
    </source>
</evidence>
<keyword evidence="5" id="KW-0813">Transport</keyword>
<dbReference type="InterPro" id="IPR040156">
    <property type="entry name" value="ETF-QO"/>
</dbReference>
<sequence length="606" mass="66333">MDVDIVCVGFGPATAAFLTHLSRALVDENGQPLADSKAMPGMPPQVICYERADDISFGVSGIVTKGRAIKASFPDLDLSQIPMAAPVTEERVVYLQDPIGASRKGSGMKAFEKILGLTAKKDAQGMELPFIPDFLAKHEGFVMSMGQFQQWVGSQVMGSGLVQVWPGSPVAEPLVEGKAVKGVRLADQGVDKQGEPDAAYMPGMDIHAQLTVLGDGPYGPVGRQLDRKIGTPDGHHARDWAVGMKMVVELPQGCELKPGTVLHTIGYPEPEIFGFLYVYPDNIASLGIFVPSWFDSPVRTAYRYLQHWMMHPYLWRYLEGGTMRSWGAKSLQESGKRGEPFLVGDGYARIGEGSGSTNVLTNSGVDEAWATGSMLAEAVIELMREGKEFTKENLEQTYVKRRRESWVEKESTMAGKARDGFQKGVLQGFIGTGMTGFTKGKLSWPSQIKKPYERIPTLEKYYEGRIPADEIESIRQETQTKGLPLHNALMTRAGWPEIPYDGQLLVSHQDALLMGGKVQAAPGYADHVRFVRPETCEKCRERVCIEACSGQAIMSNPDGGVPVFDREKCIHCGACLWNCSKAHPTDPERTNVDFKAGSGGLHSVEN</sequence>
<keyword evidence="5" id="KW-0249">Electron transport</keyword>
<dbReference type="CDD" id="cd04410">
    <property type="entry name" value="DMSOR_beta-like"/>
    <property type="match status" value="1"/>
</dbReference>
<keyword evidence="5" id="KW-0411">Iron-sulfur</keyword>
<dbReference type="PROSITE" id="PS51379">
    <property type="entry name" value="4FE4S_FER_2"/>
    <property type="match status" value="2"/>
</dbReference>
<feature type="domain" description="4Fe-4S ferredoxin-type" evidence="6">
    <location>
        <begin position="560"/>
        <end position="588"/>
    </location>
</feature>
<keyword evidence="5" id="KW-0408">Iron</keyword>
<keyword evidence="5" id="KW-0479">Metal-binding</keyword>
<comment type="caution">
    <text evidence="7">The sequence shown here is derived from an EMBL/GenBank/DDBJ whole genome shotgun (WGS) entry which is preliminary data.</text>
</comment>
<keyword evidence="3 5" id="KW-0274">FAD</keyword>
<name>A0A6P1ZKQ5_9BACT</name>
<keyword evidence="2 5" id="KW-0285">Flavoprotein</keyword>
<dbReference type="SUPFAM" id="SSF54373">
    <property type="entry name" value="FAD-linked reductases, C-terminal domain"/>
    <property type="match status" value="1"/>
</dbReference>
<dbReference type="GO" id="GO:0004174">
    <property type="term" value="F:electron-transferring-flavoprotein dehydrogenase activity"/>
    <property type="evidence" value="ECO:0007669"/>
    <property type="project" value="UniProtKB-UniRule"/>
</dbReference>
<evidence type="ECO:0000256" key="4">
    <source>
        <dbReference type="ARBA" id="ARBA00023002"/>
    </source>
</evidence>
<comment type="cofactor">
    <cofactor evidence="1 5">
        <name>FAD</name>
        <dbReference type="ChEBI" id="CHEBI:57692"/>
    </cofactor>
</comment>
<evidence type="ECO:0000259" key="6">
    <source>
        <dbReference type="PROSITE" id="PS51379"/>
    </source>
</evidence>
<evidence type="ECO:0000256" key="1">
    <source>
        <dbReference type="ARBA" id="ARBA00001974"/>
    </source>
</evidence>
<dbReference type="Gene3D" id="3.30.70.20">
    <property type="match status" value="1"/>
</dbReference>
<dbReference type="SUPFAM" id="SSF51905">
    <property type="entry name" value="FAD/NAD(P)-binding domain"/>
    <property type="match status" value="1"/>
</dbReference>
<dbReference type="SUPFAM" id="SSF54862">
    <property type="entry name" value="4Fe-4S ferredoxins"/>
    <property type="match status" value="1"/>
</dbReference>
<dbReference type="PANTHER" id="PTHR10617:SF107">
    <property type="entry name" value="ELECTRON TRANSFER FLAVOPROTEIN-UBIQUINONE OXIDOREDUCTASE, MITOCHONDRIAL"/>
    <property type="match status" value="1"/>
</dbReference>
<dbReference type="EC" id="1.5.5.1" evidence="5"/>
<proteinExistence type="predicted"/>
<dbReference type="GO" id="GO:0051539">
    <property type="term" value="F:4 iron, 4 sulfur cluster binding"/>
    <property type="evidence" value="ECO:0007669"/>
    <property type="project" value="UniProtKB-UniRule"/>
</dbReference>
<comment type="catalytic activity">
    <reaction evidence="5">
        <text>a ubiquinone + reduced [electron-transfer flavoprotein] = a ubiquinol + oxidized [electron-transfer flavoprotein] + H(+)</text>
        <dbReference type="Rhea" id="RHEA:24052"/>
        <dbReference type="Rhea" id="RHEA-COMP:9565"/>
        <dbReference type="Rhea" id="RHEA-COMP:9566"/>
        <dbReference type="Rhea" id="RHEA-COMP:10685"/>
        <dbReference type="Rhea" id="RHEA-COMP:10686"/>
        <dbReference type="ChEBI" id="CHEBI:15378"/>
        <dbReference type="ChEBI" id="CHEBI:16389"/>
        <dbReference type="ChEBI" id="CHEBI:17976"/>
        <dbReference type="ChEBI" id="CHEBI:57692"/>
        <dbReference type="ChEBI" id="CHEBI:58307"/>
        <dbReference type="EC" id="1.5.5.1"/>
    </reaction>
</comment>
<dbReference type="InterPro" id="IPR017896">
    <property type="entry name" value="4Fe4S_Fe-S-bd"/>
</dbReference>
<dbReference type="InterPro" id="IPR049398">
    <property type="entry name" value="ETF-QO/FixC_UQ-bd"/>
</dbReference>
<dbReference type="GO" id="GO:0046872">
    <property type="term" value="F:metal ion binding"/>
    <property type="evidence" value="ECO:0007669"/>
    <property type="project" value="UniProtKB-KW"/>
</dbReference>
<dbReference type="Pfam" id="PF21162">
    <property type="entry name" value="ETFQO_UQ-bd"/>
    <property type="match status" value="1"/>
</dbReference>
<dbReference type="Gene3D" id="3.30.9.90">
    <property type="match status" value="1"/>
</dbReference>
<evidence type="ECO:0000313" key="8">
    <source>
        <dbReference type="Proteomes" id="UP000434052"/>
    </source>
</evidence>
<evidence type="ECO:0000256" key="5">
    <source>
        <dbReference type="RuleBase" id="RU366068"/>
    </source>
</evidence>
<keyword evidence="4 5" id="KW-0560">Oxidoreductase</keyword>
<dbReference type="Gene3D" id="3.50.50.60">
    <property type="entry name" value="FAD/NAD(P)-binding domain"/>
    <property type="match status" value="1"/>
</dbReference>
<feature type="domain" description="4Fe-4S ferredoxin-type" evidence="6">
    <location>
        <begin position="527"/>
        <end position="558"/>
    </location>
</feature>
<protein>
    <recommendedName>
        <fullName evidence="5">Electron transfer flavoprotein-ubiquinone oxidoreductase</fullName>
        <shortName evidence="5">ETF-QO</shortName>
        <ecNumber evidence="5">1.5.5.1</ecNumber>
    </recommendedName>
</protein>
<reference evidence="7 8" key="1">
    <citation type="submission" date="2018-06" db="EMBL/GenBank/DDBJ databases">
        <title>Complete genome of Desulfovibrio marinus P48SEP.</title>
        <authorList>
            <person name="Crispim J.S."/>
            <person name="Vidigal P.M.P."/>
            <person name="Silva L.C.F."/>
            <person name="Araujo L.C."/>
            <person name="Laguardia C.N."/>
            <person name="Dias R.S."/>
            <person name="Sousa M.P."/>
            <person name="Paula S.O."/>
            <person name="Silva C."/>
        </authorList>
    </citation>
    <scope>NUCLEOTIDE SEQUENCE [LARGE SCALE GENOMIC DNA]</scope>
    <source>
        <strain evidence="7 8">P48SEP</strain>
    </source>
</reference>
<evidence type="ECO:0000256" key="2">
    <source>
        <dbReference type="ARBA" id="ARBA00022630"/>
    </source>
</evidence>
<dbReference type="EMBL" id="QMIF01000001">
    <property type="protein sequence ID" value="TVM36531.1"/>
    <property type="molecule type" value="Genomic_DNA"/>
</dbReference>
<organism evidence="7 8">
    <name type="scientific">Oceanidesulfovibrio marinus</name>
    <dbReference type="NCBI Taxonomy" id="370038"/>
    <lineage>
        <taxon>Bacteria</taxon>
        <taxon>Pseudomonadati</taxon>
        <taxon>Thermodesulfobacteriota</taxon>
        <taxon>Desulfovibrionia</taxon>
        <taxon>Desulfovibrionales</taxon>
        <taxon>Desulfovibrionaceae</taxon>
        <taxon>Oceanidesulfovibrio</taxon>
    </lineage>
</organism>
<accession>A0A6P1ZKQ5</accession>
<dbReference type="PANTHER" id="PTHR10617">
    <property type="entry name" value="ELECTRON TRANSFER FLAVOPROTEIN-UBIQUINONE OXIDOREDUCTASE"/>
    <property type="match status" value="1"/>
</dbReference>
<dbReference type="OrthoDB" id="9766632at2"/>
<dbReference type="Proteomes" id="UP000434052">
    <property type="component" value="Unassembled WGS sequence"/>
</dbReference>
<evidence type="ECO:0000256" key="3">
    <source>
        <dbReference type="ARBA" id="ARBA00022827"/>
    </source>
</evidence>
<comment type="cofactor">
    <cofactor evidence="5">
        <name>[4Fe-4S] cluster</name>
        <dbReference type="ChEBI" id="CHEBI:49883"/>
    </cofactor>
    <text evidence="5">Binds 1 [4Fe-4S] cluster.</text>
</comment>
<dbReference type="AlphaFoldDB" id="A0A6P1ZKQ5"/>
<gene>
    <name evidence="7" type="ORF">DQK91_00985</name>
</gene>
<keyword evidence="5" id="KW-0830">Ubiquinone</keyword>
<dbReference type="InterPro" id="IPR036188">
    <property type="entry name" value="FAD/NAD-bd_sf"/>
</dbReference>
<comment type="function">
    <text evidence="5">Accepts electrons from ETF and reduces ubiquinone.</text>
</comment>